<name>W6YCQ3_COCC2</name>
<dbReference type="KEGG" id="bze:COCCADRAFT_96420"/>
<evidence type="ECO:0000313" key="1">
    <source>
        <dbReference type="EMBL" id="EUC33294.1"/>
    </source>
</evidence>
<dbReference type="EMBL" id="KI964613">
    <property type="protein sequence ID" value="EUC33294.1"/>
    <property type="molecule type" value="Genomic_DNA"/>
</dbReference>
<dbReference type="RefSeq" id="XP_007712396.1">
    <property type="nucleotide sequence ID" value="XM_007714206.1"/>
</dbReference>
<evidence type="ECO:0000313" key="2">
    <source>
        <dbReference type="Proteomes" id="UP000053841"/>
    </source>
</evidence>
<proteinExistence type="predicted"/>
<dbReference type="HOGENOM" id="CLU_2440528_0_0_1"/>
<protein>
    <submittedName>
        <fullName evidence="1">Uncharacterized protein</fullName>
    </submittedName>
</protein>
<organism evidence="1 2">
    <name type="scientific">Cochliobolus carbonum (strain 26-R-13)</name>
    <name type="common">Maize leaf spot fungus</name>
    <name type="synonym">Bipolaris zeicola</name>
    <dbReference type="NCBI Taxonomy" id="930089"/>
    <lineage>
        <taxon>Eukaryota</taxon>
        <taxon>Fungi</taxon>
        <taxon>Dikarya</taxon>
        <taxon>Ascomycota</taxon>
        <taxon>Pezizomycotina</taxon>
        <taxon>Dothideomycetes</taxon>
        <taxon>Pleosporomycetidae</taxon>
        <taxon>Pleosporales</taxon>
        <taxon>Pleosporineae</taxon>
        <taxon>Pleosporaceae</taxon>
        <taxon>Bipolaris</taxon>
    </lineage>
</organism>
<dbReference type="Proteomes" id="UP000053841">
    <property type="component" value="Unassembled WGS sequence"/>
</dbReference>
<reference evidence="1 2" key="1">
    <citation type="journal article" date="2013" name="PLoS Genet.">
        <title>Comparative genome structure, secondary metabolite, and effector coding capacity across Cochliobolus pathogens.</title>
        <authorList>
            <person name="Condon B.J."/>
            <person name="Leng Y."/>
            <person name="Wu D."/>
            <person name="Bushley K.E."/>
            <person name="Ohm R.A."/>
            <person name="Otillar R."/>
            <person name="Martin J."/>
            <person name="Schackwitz W."/>
            <person name="Grimwood J."/>
            <person name="MohdZainudin N."/>
            <person name="Xue C."/>
            <person name="Wang R."/>
            <person name="Manning V.A."/>
            <person name="Dhillon B."/>
            <person name="Tu Z.J."/>
            <person name="Steffenson B.J."/>
            <person name="Salamov A."/>
            <person name="Sun H."/>
            <person name="Lowry S."/>
            <person name="LaButti K."/>
            <person name="Han J."/>
            <person name="Copeland A."/>
            <person name="Lindquist E."/>
            <person name="Barry K."/>
            <person name="Schmutz J."/>
            <person name="Baker S.E."/>
            <person name="Ciuffetti L.M."/>
            <person name="Grigoriev I.V."/>
            <person name="Zhong S."/>
            <person name="Turgeon B.G."/>
        </authorList>
    </citation>
    <scope>NUCLEOTIDE SEQUENCE [LARGE SCALE GENOMIC DNA]</scope>
    <source>
        <strain evidence="1 2">26-R-13</strain>
    </source>
</reference>
<gene>
    <name evidence="1" type="ORF">COCCADRAFT_96420</name>
</gene>
<keyword evidence="2" id="KW-1185">Reference proteome</keyword>
<dbReference type="AlphaFoldDB" id="W6YCQ3"/>
<dbReference type="GeneID" id="19154152"/>
<sequence length="90" mass="9831">MQNISCRHPLARSNICGDDVRAGGVAFLTPQYPSTWVFQIKKPYTVLVAPSTHVDDAPCSQGGLRVFGRDLPRLAKWPAEPWTDVGPAPT</sequence>
<accession>W6YCQ3</accession>